<dbReference type="SUPFAM" id="SSF75169">
    <property type="entry name" value="DsrEFH-like"/>
    <property type="match status" value="1"/>
</dbReference>
<evidence type="ECO:0000313" key="2">
    <source>
        <dbReference type="Proteomes" id="UP001320876"/>
    </source>
</evidence>
<dbReference type="PANTHER" id="PTHR34655:SF2">
    <property type="entry name" value="PEROXIREDOXIN FAMILY PROTEIN"/>
    <property type="match status" value="1"/>
</dbReference>
<accession>A0ABT3GF80</accession>
<dbReference type="EMBL" id="JAPDDT010000002">
    <property type="protein sequence ID" value="MCW1922078.1"/>
    <property type="molecule type" value="Genomic_DNA"/>
</dbReference>
<dbReference type="Gene3D" id="3.40.1260.10">
    <property type="entry name" value="DsrEFH-like"/>
    <property type="match status" value="1"/>
</dbReference>
<evidence type="ECO:0008006" key="3">
    <source>
        <dbReference type="Google" id="ProtNLM"/>
    </source>
</evidence>
<dbReference type="PANTHER" id="PTHR34655">
    <property type="entry name" value="CONSERVED WITHIN P. AEROPHILUM"/>
    <property type="match status" value="1"/>
</dbReference>
<gene>
    <name evidence="1" type="ORF">OKA05_05905</name>
</gene>
<evidence type="ECO:0000313" key="1">
    <source>
        <dbReference type="EMBL" id="MCW1922078.1"/>
    </source>
</evidence>
<reference evidence="1 2" key="1">
    <citation type="submission" date="2022-10" db="EMBL/GenBank/DDBJ databases">
        <title>Luteolibacter arcticus strain CCTCC AB 2014275, whole genome shotgun sequencing project.</title>
        <authorList>
            <person name="Zhao G."/>
            <person name="Shen L."/>
        </authorList>
    </citation>
    <scope>NUCLEOTIDE SEQUENCE [LARGE SCALE GENOMIC DNA]</scope>
    <source>
        <strain evidence="1 2">CCTCC AB 2014275</strain>
    </source>
</reference>
<sequence>MKTLERLAIVVREDAFDRVLTPLTFAFLEARQGTEVDVLFTLWSVRLLTADGLQSTRMSQDHAHQEAWLRERLERDGDPTDLRDFLAALKDTGKVRLYGCKYAAMTFDVGEDGLVEEADGIVDPGWFLREKALAADHCQYF</sequence>
<protein>
    <recommendedName>
        <fullName evidence="3">Peroxiredoxin</fullName>
    </recommendedName>
</protein>
<proteinExistence type="predicted"/>
<name>A0ABT3GF80_9BACT</name>
<comment type="caution">
    <text evidence="1">The sequence shown here is derived from an EMBL/GenBank/DDBJ whole genome shotgun (WGS) entry which is preliminary data.</text>
</comment>
<dbReference type="Proteomes" id="UP001320876">
    <property type="component" value="Unassembled WGS sequence"/>
</dbReference>
<dbReference type="InterPro" id="IPR027396">
    <property type="entry name" value="DsrEFH-like"/>
</dbReference>
<keyword evidence="2" id="KW-1185">Reference proteome</keyword>
<organism evidence="1 2">
    <name type="scientific">Luteolibacter arcticus</name>
    <dbReference type="NCBI Taxonomy" id="1581411"/>
    <lineage>
        <taxon>Bacteria</taxon>
        <taxon>Pseudomonadati</taxon>
        <taxon>Verrucomicrobiota</taxon>
        <taxon>Verrucomicrobiia</taxon>
        <taxon>Verrucomicrobiales</taxon>
        <taxon>Verrucomicrobiaceae</taxon>
        <taxon>Luteolibacter</taxon>
    </lineage>
</organism>
<dbReference type="RefSeq" id="WP_264486188.1">
    <property type="nucleotide sequence ID" value="NZ_JAPDDT010000002.1"/>
</dbReference>